<dbReference type="EMBL" id="REGN01001490">
    <property type="protein sequence ID" value="RNA34374.1"/>
    <property type="molecule type" value="Genomic_DNA"/>
</dbReference>
<proteinExistence type="predicted"/>
<evidence type="ECO:0000256" key="1">
    <source>
        <dbReference type="SAM" id="Phobius"/>
    </source>
</evidence>
<dbReference type="AlphaFoldDB" id="A0A3M7SEX3"/>
<sequence length="65" mass="7459">MNCVNLDDPKFRNPKMKKISAKLSTTVKAFLTFNLELQRSFISSIIAVQSLYSLLCLVKTMKQDF</sequence>
<protein>
    <submittedName>
        <fullName evidence="2">Uncharacterized protein</fullName>
    </submittedName>
</protein>
<gene>
    <name evidence="2" type="ORF">BpHYR1_003235</name>
</gene>
<keyword evidence="1" id="KW-0472">Membrane</keyword>
<feature type="transmembrane region" description="Helical" evidence="1">
    <location>
        <begin position="40"/>
        <end position="58"/>
    </location>
</feature>
<comment type="caution">
    <text evidence="2">The sequence shown here is derived from an EMBL/GenBank/DDBJ whole genome shotgun (WGS) entry which is preliminary data.</text>
</comment>
<reference evidence="2 3" key="1">
    <citation type="journal article" date="2018" name="Sci. Rep.">
        <title>Genomic signatures of local adaptation to the degree of environmental predictability in rotifers.</title>
        <authorList>
            <person name="Franch-Gras L."/>
            <person name="Hahn C."/>
            <person name="Garcia-Roger E.M."/>
            <person name="Carmona M.J."/>
            <person name="Serra M."/>
            <person name="Gomez A."/>
        </authorList>
    </citation>
    <scope>NUCLEOTIDE SEQUENCE [LARGE SCALE GENOMIC DNA]</scope>
    <source>
        <strain evidence="2">HYR1</strain>
    </source>
</reference>
<evidence type="ECO:0000313" key="3">
    <source>
        <dbReference type="Proteomes" id="UP000276133"/>
    </source>
</evidence>
<evidence type="ECO:0000313" key="2">
    <source>
        <dbReference type="EMBL" id="RNA34374.1"/>
    </source>
</evidence>
<keyword evidence="1" id="KW-1133">Transmembrane helix</keyword>
<keyword evidence="1" id="KW-0812">Transmembrane</keyword>
<keyword evidence="3" id="KW-1185">Reference proteome</keyword>
<organism evidence="2 3">
    <name type="scientific">Brachionus plicatilis</name>
    <name type="common">Marine rotifer</name>
    <name type="synonym">Brachionus muelleri</name>
    <dbReference type="NCBI Taxonomy" id="10195"/>
    <lineage>
        <taxon>Eukaryota</taxon>
        <taxon>Metazoa</taxon>
        <taxon>Spiralia</taxon>
        <taxon>Gnathifera</taxon>
        <taxon>Rotifera</taxon>
        <taxon>Eurotatoria</taxon>
        <taxon>Monogononta</taxon>
        <taxon>Pseudotrocha</taxon>
        <taxon>Ploima</taxon>
        <taxon>Brachionidae</taxon>
        <taxon>Brachionus</taxon>
    </lineage>
</organism>
<name>A0A3M7SEX3_BRAPC</name>
<dbReference type="Proteomes" id="UP000276133">
    <property type="component" value="Unassembled WGS sequence"/>
</dbReference>
<accession>A0A3M7SEX3</accession>